<accession>A0AAD5P7Z0</accession>
<organism evidence="1 2">
    <name type="scientific">Phascolomyces articulosus</name>
    <dbReference type="NCBI Taxonomy" id="60185"/>
    <lineage>
        <taxon>Eukaryota</taxon>
        <taxon>Fungi</taxon>
        <taxon>Fungi incertae sedis</taxon>
        <taxon>Mucoromycota</taxon>
        <taxon>Mucoromycotina</taxon>
        <taxon>Mucoromycetes</taxon>
        <taxon>Mucorales</taxon>
        <taxon>Lichtheimiaceae</taxon>
        <taxon>Phascolomyces</taxon>
    </lineage>
</organism>
<reference evidence="1" key="1">
    <citation type="journal article" date="2022" name="IScience">
        <title>Evolution of zygomycete secretomes and the origins of terrestrial fungal ecologies.</title>
        <authorList>
            <person name="Chang Y."/>
            <person name="Wang Y."/>
            <person name="Mondo S."/>
            <person name="Ahrendt S."/>
            <person name="Andreopoulos W."/>
            <person name="Barry K."/>
            <person name="Beard J."/>
            <person name="Benny G.L."/>
            <person name="Blankenship S."/>
            <person name="Bonito G."/>
            <person name="Cuomo C."/>
            <person name="Desiro A."/>
            <person name="Gervers K.A."/>
            <person name="Hundley H."/>
            <person name="Kuo A."/>
            <person name="LaButti K."/>
            <person name="Lang B.F."/>
            <person name="Lipzen A."/>
            <person name="O'Donnell K."/>
            <person name="Pangilinan J."/>
            <person name="Reynolds N."/>
            <person name="Sandor L."/>
            <person name="Smith M.E."/>
            <person name="Tsang A."/>
            <person name="Grigoriev I.V."/>
            <person name="Stajich J.E."/>
            <person name="Spatafora J.W."/>
        </authorList>
    </citation>
    <scope>NUCLEOTIDE SEQUENCE</scope>
    <source>
        <strain evidence="1">RSA 2281</strain>
    </source>
</reference>
<reference evidence="1" key="2">
    <citation type="submission" date="2023-02" db="EMBL/GenBank/DDBJ databases">
        <authorList>
            <consortium name="DOE Joint Genome Institute"/>
            <person name="Mondo S.J."/>
            <person name="Chang Y."/>
            <person name="Wang Y."/>
            <person name="Ahrendt S."/>
            <person name="Andreopoulos W."/>
            <person name="Barry K."/>
            <person name="Beard J."/>
            <person name="Benny G.L."/>
            <person name="Blankenship S."/>
            <person name="Bonito G."/>
            <person name="Cuomo C."/>
            <person name="Desiro A."/>
            <person name="Gervers K.A."/>
            <person name="Hundley H."/>
            <person name="Kuo A."/>
            <person name="LaButti K."/>
            <person name="Lang B.F."/>
            <person name="Lipzen A."/>
            <person name="O'Donnell K."/>
            <person name="Pangilinan J."/>
            <person name="Reynolds N."/>
            <person name="Sandor L."/>
            <person name="Smith M.W."/>
            <person name="Tsang A."/>
            <person name="Grigoriev I.V."/>
            <person name="Stajich J.E."/>
            <person name="Spatafora J.W."/>
        </authorList>
    </citation>
    <scope>NUCLEOTIDE SEQUENCE</scope>
    <source>
        <strain evidence="1">RSA 2281</strain>
    </source>
</reference>
<keyword evidence="2" id="KW-1185">Reference proteome</keyword>
<dbReference type="AlphaFoldDB" id="A0AAD5P7Z0"/>
<dbReference type="Proteomes" id="UP001209540">
    <property type="component" value="Unassembled WGS sequence"/>
</dbReference>
<gene>
    <name evidence="1" type="ORF">BDA99DRAFT_261952</name>
</gene>
<evidence type="ECO:0000313" key="2">
    <source>
        <dbReference type="Proteomes" id="UP001209540"/>
    </source>
</evidence>
<protein>
    <submittedName>
        <fullName evidence="1">Uncharacterized protein</fullName>
    </submittedName>
</protein>
<sequence>MNIIYQLQNVYARGFVEVKTIDASKKYPLTHHTDTLRLALFCKAALDKNDIKCTIAVQTIGTYTTFFLCTIEHEALYPLSNLDGWIFLLLFENLSTALYLGSSYKKVKDP</sequence>
<evidence type="ECO:0000313" key="1">
    <source>
        <dbReference type="EMBL" id="KAI9246697.1"/>
    </source>
</evidence>
<dbReference type="EMBL" id="JAIXMP010000045">
    <property type="protein sequence ID" value="KAI9246697.1"/>
    <property type="molecule type" value="Genomic_DNA"/>
</dbReference>
<comment type="caution">
    <text evidence="1">The sequence shown here is derived from an EMBL/GenBank/DDBJ whole genome shotgun (WGS) entry which is preliminary data.</text>
</comment>
<name>A0AAD5P7Z0_9FUNG</name>
<proteinExistence type="predicted"/>